<name>A0ABQ3IZD1_9RHOB</name>
<evidence type="ECO:0000256" key="9">
    <source>
        <dbReference type="ARBA" id="ARBA00023004"/>
    </source>
</evidence>
<dbReference type="InterPro" id="IPR036895">
    <property type="entry name" value="Uracil-DNA_glycosylase-like_sf"/>
</dbReference>
<keyword evidence="8" id="KW-0378">Hydrolase</keyword>
<evidence type="ECO:0000256" key="11">
    <source>
        <dbReference type="ARBA" id="ARBA00023204"/>
    </source>
</evidence>
<comment type="similarity">
    <text evidence="2">Belongs to the uracil-DNA glycosylase (UDG) superfamily. Type 4 (UDGa) family.</text>
</comment>
<comment type="caution">
    <text evidence="14">The sequence shown here is derived from an EMBL/GenBank/DDBJ whole genome shotgun (WGS) entry which is preliminary data.</text>
</comment>
<feature type="compositionally biased region" description="Low complexity" evidence="12">
    <location>
        <begin position="47"/>
        <end position="58"/>
    </location>
</feature>
<evidence type="ECO:0000313" key="15">
    <source>
        <dbReference type="Proteomes" id="UP000609802"/>
    </source>
</evidence>
<evidence type="ECO:0000256" key="6">
    <source>
        <dbReference type="ARBA" id="ARBA00022723"/>
    </source>
</evidence>
<keyword evidence="5" id="KW-0004">4Fe-4S</keyword>
<keyword evidence="7" id="KW-0227">DNA damage</keyword>
<gene>
    <name evidence="14" type="ORF">GCM10016455_16370</name>
</gene>
<dbReference type="InterPro" id="IPR051536">
    <property type="entry name" value="UDG_Type-4/5"/>
</dbReference>
<dbReference type="SMART" id="SM00987">
    <property type="entry name" value="UreE_C"/>
    <property type="match status" value="1"/>
</dbReference>
<evidence type="ECO:0000256" key="1">
    <source>
        <dbReference type="ARBA" id="ARBA00001400"/>
    </source>
</evidence>
<keyword evidence="15" id="KW-1185">Reference proteome</keyword>
<sequence length="267" mass="28735">MESAQDWHGAKALLEWYIELGAVDAIGDAPIDRYALEPTPPKPTKSPPASTLAPAAKAPATAAPQQDFVALAKQAAAAAKDLDALRAAIEAFEGCEMKRGARNTVIADGNPAARVMIIGEAPGRDEDIAGKPFVGRAGQLLDKMFAAIGMGRDAPLSKDAIYITNVMPWRPPNNRDPSADEIAMMVPFLERHVQLVAPDLIVLMGNSPCQAVLGRKGIMRMRGTWDEAWGKPVMPMTHPAYLLRTPAAKREAWADLLSIQAKLRDLT</sequence>
<evidence type="ECO:0000313" key="14">
    <source>
        <dbReference type="EMBL" id="GHE96671.1"/>
    </source>
</evidence>
<dbReference type="PANTHER" id="PTHR33693">
    <property type="entry name" value="TYPE-5 URACIL-DNA GLYCOSYLASE"/>
    <property type="match status" value="1"/>
</dbReference>
<dbReference type="Proteomes" id="UP000609802">
    <property type="component" value="Unassembled WGS sequence"/>
</dbReference>
<dbReference type="Pfam" id="PF03167">
    <property type="entry name" value="UDG"/>
    <property type="match status" value="1"/>
</dbReference>
<dbReference type="SUPFAM" id="SSF52141">
    <property type="entry name" value="Uracil-DNA glycosylase-like"/>
    <property type="match status" value="1"/>
</dbReference>
<organism evidence="14 15">
    <name type="scientific">Aliiroseovarius zhejiangensis</name>
    <dbReference type="NCBI Taxonomy" id="1632025"/>
    <lineage>
        <taxon>Bacteria</taxon>
        <taxon>Pseudomonadati</taxon>
        <taxon>Pseudomonadota</taxon>
        <taxon>Alphaproteobacteria</taxon>
        <taxon>Rhodobacterales</taxon>
        <taxon>Paracoccaceae</taxon>
        <taxon>Aliiroseovarius</taxon>
    </lineage>
</organism>
<dbReference type="NCBIfam" id="TIGR00758">
    <property type="entry name" value="UDG_fam4"/>
    <property type="match status" value="1"/>
</dbReference>
<protein>
    <recommendedName>
        <fullName evidence="4">Type-4 uracil-DNA glycosylase</fullName>
        <ecNumber evidence="3">3.2.2.27</ecNumber>
    </recommendedName>
</protein>
<keyword evidence="10" id="KW-0411">Iron-sulfur</keyword>
<reference evidence="15" key="1">
    <citation type="journal article" date="2019" name="Int. J. Syst. Evol. Microbiol.">
        <title>The Global Catalogue of Microorganisms (GCM) 10K type strain sequencing project: providing services to taxonomists for standard genome sequencing and annotation.</title>
        <authorList>
            <consortium name="The Broad Institute Genomics Platform"/>
            <consortium name="The Broad Institute Genome Sequencing Center for Infectious Disease"/>
            <person name="Wu L."/>
            <person name="Ma J."/>
        </authorList>
    </citation>
    <scope>NUCLEOTIDE SEQUENCE [LARGE SCALE GENOMIC DNA]</scope>
    <source>
        <strain evidence="15">KCTC 42443</strain>
    </source>
</reference>
<comment type="catalytic activity">
    <reaction evidence="1">
        <text>Hydrolyzes single-stranded DNA or mismatched double-stranded DNA and polynucleotides, releasing free uracil.</text>
        <dbReference type="EC" id="3.2.2.27"/>
    </reaction>
</comment>
<evidence type="ECO:0000256" key="12">
    <source>
        <dbReference type="SAM" id="MobiDB-lite"/>
    </source>
</evidence>
<dbReference type="RefSeq" id="WP_191286029.1">
    <property type="nucleotide sequence ID" value="NZ_BNCH01000003.1"/>
</dbReference>
<evidence type="ECO:0000259" key="13">
    <source>
        <dbReference type="SMART" id="SM00986"/>
    </source>
</evidence>
<dbReference type="SMART" id="SM00986">
    <property type="entry name" value="UDG"/>
    <property type="match status" value="1"/>
</dbReference>
<evidence type="ECO:0000256" key="5">
    <source>
        <dbReference type="ARBA" id="ARBA00022485"/>
    </source>
</evidence>
<keyword evidence="6" id="KW-0479">Metal-binding</keyword>
<dbReference type="PANTHER" id="PTHR33693:SF1">
    <property type="entry name" value="TYPE-4 URACIL-DNA GLYCOSYLASE"/>
    <property type="match status" value="1"/>
</dbReference>
<dbReference type="EC" id="3.2.2.27" evidence="3"/>
<proteinExistence type="inferred from homology"/>
<dbReference type="EMBL" id="BNCH01000003">
    <property type="protein sequence ID" value="GHE96671.1"/>
    <property type="molecule type" value="Genomic_DNA"/>
</dbReference>
<keyword evidence="11" id="KW-0234">DNA repair</keyword>
<accession>A0ABQ3IZD1</accession>
<dbReference type="Gene3D" id="3.40.470.10">
    <property type="entry name" value="Uracil-DNA glycosylase-like domain"/>
    <property type="match status" value="1"/>
</dbReference>
<evidence type="ECO:0000256" key="2">
    <source>
        <dbReference type="ARBA" id="ARBA00006521"/>
    </source>
</evidence>
<evidence type="ECO:0000256" key="3">
    <source>
        <dbReference type="ARBA" id="ARBA00012030"/>
    </source>
</evidence>
<dbReference type="InterPro" id="IPR005122">
    <property type="entry name" value="Uracil-DNA_glycosylase-like"/>
</dbReference>
<dbReference type="InterPro" id="IPR005273">
    <property type="entry name" value="Ura-DNA_glyco_family4"/>
</dbReference>
<dbReference type="CDD" id="cd10030">
    <property type="entry name" value="UDG-F4_TTUDGA_SPO1dp_like"/>
    <property type="match status" value="1"/>
</dbReference>
<feature type="domain" description="Uracil-DNA glycosylase-like" evidence="13">
    <location>
        <begin position="106"/>
        <end position="257"/>
    </location>
</feature>
<keyword evidence="9" id="KW-0408">Iron</keyword>
<evidence type="ECO:0000256" key="4">
    <source>
        <dbReference type="ARBA" id="ARBA00019403"/>
    </source>
</evidence>
<feature type="region of interest" description="Disordered" evidence="12">
    <location>
        <begin position="34"/>
        <end position="58"/>
    </location>
</feature>
<evidence type="ECO:0000256" key="8">
    <source>
        <dbReference type="ARBA" id="ARBA00022801"/>
    </source>
</evidence>
<evidence type="ECO:0000256" key="7">
    <source>
        <dbReference type="ARBA" id="ARBA00022763"/>
    </source>
</evidence>
<evidence type="ECO:0000256" key="10">
    <source>
        <dbReference type="ARBA" id="ARBA00023014"/>
    </source>
</evidence>